<accession>A0A4C1Z8H7</accession>
<evidence type="ECO:0000313" key="2">
    <source>
        <dbReference type="Proteomes" id="UP000299102"/>
    </source>
</evidence>
<proteinExistence type="predicted"/>
<reference evidence="1 2" key="1">
    <citation type="journal article" date="2019" name="Commun. Biol.">
        <title>The bagworm genome reveals a unique fibroin gene that provides high tensile strength.</title>
        <authorList>
            <person name="Kono N."/>
            <person name="Nakamura H."/>
            <person name="Ohtoshi R."/>
            <person name="Tomita M."/>
            <person name="Numata K."/>
            <person name="Arakawa K."/>
        </authorList>
    </citation>
    <scope>NUCLEOTIDE SEQUENCE [LARGE SCALE GENOMIC DNA]</scope>
</reference>
<name>A0A4C1Z8H7_EUMVA</name>
<dbReference type="OrthoDB" id="8193815at2759"/>
<organism evidence="1 2">
    <name type="scientific">Eumeta variegata</name>
    <name type="common">Bagworm moth</name>
    <name type="synonym">Eumeta japonica</name>
    <dbReference type="NCBI Taxonomy" id="151549"/>
    <lineage>
        <taxon>Eukaryota</taxon>
        <taxon>Metazoa</taxon>
        <taxon>Ecdysozoa</taxon>
        <taxon>Arthropoda</taxon>
        <taxon>Hexapoda</taxon>
        <taxon>Insecta</taxon>
        <taxon>Pterygota</taxon>
        <taxon>Neoptera</taxon>
        <taxon>Endopterygota</taxon>
        <taxon>Lepidoptera</taxon>
        <taxon>Glossata</taxon>
        <taxon>Ditrysia</taxon>
        <taxon>Tineoidea</taxon>
        <taxon>Psychidae</taxon>
        <taxon>Oiketicinae</taxon>
        <taxon>Eumeta</taxon>
    </lineage>
</organism>
<dbReference type="Proteomes" id="UP000299102">
    <property type="component" value="Unassembled WGS sequence"/>
</dbReference>
<evidence type="ECO:0000313" key="1">
    <source>
        <dbReference type="EMBL" id="GBP83622.1"/>
    </source>
</evidence>
<dbReference type="EMBL" id="BGZK01001629">
    <property type="protein sequence ID" value="GBP83622.1"/>
    <property type="molecule type" value="Genomic_DNA"/>
</dbReference>
<protein>
    <submittedName>
        <fullName evidence="1">Uncharacterized protein</fullName>
    </submittedName>
</protein>
<dbReference type="AlphaFoldDB" id="A0A4C1Z8H7"/>
<comment type="caution">
    <text evidence="1">The sequence shown here is derived from an EMBL/GenBank/DDBJ whole genome shotgun (WGS) entry which is preliminary data.</text>
</comment>
<sequence>MRNGKWPKSISEWYPIDGKMNKGRQPKRWEKDLKRTAGPEWMKIARKRDKWKSFEEAYVEGQARDIDRIYYKNANCSNTMQYVVVSPISRKGSIASTVKRPHTRIFAELVLHRRSTFLAVFRYSPAIEYMLLLSTTLR</sequence>
<keyword evidence="2" id="KW-1185">Reference proteome</keyword>
<gene>
    <name evidence="1" type="ORF">EVAR_61236_1</name>
</gene>